<sequence>MPIRRQRLHSSVALRRVQVQEWTQESVKTELKRRAELWAQQQQNSNDAEDGEEQFVGWHIGRERESEQGDSDRLNQYERASNSRRSSIETQDFAPSRYDGSAQSTRREVSALESSSRTPSVASGSEGTGQGGLFRLPDEHLVSSGASWNEGVRRPRGIVPSTSSVSLSDQEPSRRASSDSFSDFGESYQAGTRSQGSGSLLMQLSSSDDDLDLAGLEGEEDNGFLLGDGFEDDLMDPLEDGEYFHMQELAQSRFESLKSFIGQQLRDKGATHANMGGERYLESEKHRLLRRDDMTGEEVAAVALCKRAEAKAAALKDYARELEIQVAEAQGVAARLQERVQVLEVQRVLLGMLVGIAVPTVMGAILSHHYDLHELEATWLVLAAWLLGLYVLLVVLYRLMQRLRSTLDELEMEADAAPVGAVSSSRGPHESARRQHQQERALGRSASSDSRLRSHASSFASSQRAHSSSSHLALFESRGEEDDMEDEFERSVPSTSRVKRRCRFE</sequence>
<protein>
    <submittedName>
        <fullName evidence="4">Uncharacterized protein</fullName>
    </submittedName>
</protein>
<keyword evidence="5" id="KW-1185">Reference proteome</keyword>
<proteinExistence type="predicted"/>
<feature type="compositionally biased region" description="Low complexity" evidence="2">
    <location>
        <begin position="443"/>
        <end position="476"/>
    </location>
</feature>
<feature type="region of interest" description="Disordered" evidence="2">
    <location>
        <begin position="63"/>
        <end position="203"/>
    </location>
</feature>
<organism evidence="4 5">
    <name type="scientific">Hondaea fermentalgiana</name>
    <dbReference type="NCBI Taxonomy" id="2315210"/>
    <lineage>
        <taxon>Eukaryota</taxon>
        <taxon>Sar</taxon>
        <taxon>Stramenopiles</taxon>
        <taxon>Bigyra</taxon>
        <taxon>Labyrinthulomycetes</taxon>
        <taxon>Thraustochytrida</taxon>
        <taxon>Thraustochytriidae</taxon>
        <taxon>Hondaea</taxon>
    </lineage>
</organism>
<evidence type="ECO:0000256" key="2">
    <source>
        <dbReference type="SAM" id="MobiDB-lite"/>
    </source>
</evidence>
<evidence type="ECO:0000313" key="5">
    <source>
        <dbReference type="Proteomes" id="UP000241890"/>
    </source>
</evidence>
<evidence type="ECO:0000256" key="1">
    <source>
        <dbReference type="SAM" id="Coils"/>
    </source>
</evidence>
<keyword evidence="3" id="KW-1133">Transmembrane helix</keyword>
<feature type="compositionally biased region" description="Basic and acidic residues" evidence="2">
    <location>
        <begin position="427"/>
        <end position="442"/>
    </location>
</feature>
<feature type="transmembrane region" description="Helical" evidence="3">
    <location>
        <begin position="348"/>
        <end position="366"/>
    </location>
</feature>
<feature type="region of interest" description="Disordered" evidence="2">
    <location>
        <begin position="418"/>
        <end position="505"/>
    </location>
</feature>
<feature type="compositionally biased region" description="Basic and acidic residues" evidence="2">
    <location>
        <begin position="63"/>
        <end position="76"/>
    </location>
</feature>
<feature type="compositionally biased region" description="Polar residues" evidence="2">
    <location>
        <begin position="112"/>
        <end position="125"/>
    </location>
</feature>
<feature type="coiled-coil region" evidence="1">
    <location>
        <begin position="305"/>
        <end position="346"/>
    </location>
</feature>
<evidence type="ECO:0000256" key="3">
    <source>
        <dbReference type="SAM" id="Phobius"/>
    </source>
</evidence>
<feature type="compositionally biased region" description="Acidic residues" evidence="2">
    <location>
        <begin position="479"/>
        <end position="488"/>
    </location>
</feature>
<evidence type="ECO:0000313" key="4">
    <source>
        <dbReference type="EMBL" id="GBG34635.1"/>
    </source>
</evidence>
<keyword evidence="3" id="KW-0812">Transmembrane</keyword>
<feature type="transmembrane region" description="Helical" evidence="3">
    <location>
        <begin position="378"/>
        <end position="397"/>
    </location>
</feature>
<accession>A0A2R5GVP0</accession>
<gene>
    <name evidence="4" type="ORF">FCC1311_108572</name>
</gene>
<dbReference type="InParanoid" id="A0A2R5GVP0"/>
<comment type="caution">
    <text evidence="4">The sequence shown here is derived from an EMBL/GenBank/DDBJ whole genome shotgun (WGS) entry which is preliminary data.</text>
</comment>
<dbReference type="EMBL" id="BEYU01000205">
    <property type="protein sequence ID" value="GBG34635.1"/>
    <property type="molecule type" value="Genomic_DNA"/>
</dbReference>
<reference evidence="4 5" key="1">
    <citation type="submission" date="2017-12" db="EMBL/GenBank/DDBJ databases">
        <title>Sequencing, de novo assembly and annotation of complete genome of a new Thraustochytrid species, strain FCC1311.</title>
        <authorList>
            <person name="Sedici K."/>
            <person name="Godart F."/>
            <person name="Aiese Cigliano R."/>
            <person name="Sanseverino W."/>
            <person name="Barakat M."/>
            <person name="Ortet P."/>
            <person name="Marechal E."/>
            <person name="Cagnac O."/>
            <person name="Amato A."/>
        </authorList>
    </citation>
    <scope>NUCLEOTIDE SEQUENCE [LARGE SCALE GENOMIC DNA]</scope>
</reference>
<name>A0A2R5GVP0_9STRA</name>
<dbReference type="Proteomes" id="UP000241890">
    <property type="component" value="Unassembled WGS sequence"/>
</dbReference>
<feature type="compositionally biased region" description="Polar residues" evidence="2">
    <location>
        <begin position="78"/>
        <end position="90"/>
    </location>
</feature>
<dbReference type="AlphaFoldDB" id="A0A2R5GVP0"/>
<feature type="compositionally biased region" description="Polar residues" evidence="2">
    <location>
        <begin position="160"/>
        <end position="170"/>
    </location>
</feature>
<keyword evidence="3" id="KW-0472">Membrane</keyword>
<keyword evidence="1" id="KW-0175">Coiled coil</keyword>